<organism evidence="2 3">
    <name type="scientific">Riccia sorocarpa</name>
    <dbReference type="NCBI Taxonomy" id="122646"/>
    <lineage>
        <taxon>Eukaryota</taxon>
        <taxon>Viridiplantae</taxon>
        <taxon>Streptophyta</taxon>
        <taxon>Embryophyta</taxon>
        <taxon>Marchantiophyta</taxon>
        <taxon>Marchantiopsida</taxon>
        <taxon>Marchantiidae</taxon>
        <taxon>Marchantiales</taxon>
        <taxon>Ricciaceae</taxon>
        <taxon>Riccia</taxon>
    </lineage>
</organism>
<name>A0ABD3I547_9MARC</name>
<evidence type="ECO:0000313" key="2">
    <source>
        <dbReference type="EMBL" id="KAL3697490.1"/>
    </source>
</evidence>
<dbReference type="EMBL" id="JBJQOH010000002">
    <property type="protein sequence ID" value="KAL3697490.1"/>
    <property type="molecule type" value="Genomic_DNA"/>
</dbReference>
<protein>
    <submittedName>
        <fullName evidence="2">Uncharacterized protein</fullName>
    </submittedName>
</protein>
<accession>A0ABD3I547</accession>
<evidence type="ECO:0000313" key="3">
    <source>
        <dbReference type="Proteomes" id="UP001633002"/>
    </source>
</evidence>
<gene>
    <name evidence="2" type="ORF">R1sor_011566</name>
</gene>
<proteinExistence type="predicted"/>
<sequence length="295" mass="32478">MVMVLTVPVYPVRILGSEEPESSVRARTLDFAEALGYTPDSAVPDCSQDLAVPGCTRDSAEFNIVNFKMSVVPTCVFKLVEIYEKYKEIYAWDVELLDVNSNSGKRDMVLRIMLNGDEGSSSAAENLGIIWHADPAKENSIVLFCEDEINSRLCRIPLSKRAKDELFDRSGTEQDTMVSLGFPLADSSSVNQWVVNILNLRKKLVVENITHSRVWDFTKLFEAANVPYDTIASVPKTMLFSCAPVDVADWARKAFATSRNSSRGSTKSGEEQGENSNRALVTHISAGGKDSPAPA</sequence>
<comment type="caution">
    <text evidence="2">The sequence shown here is derived from an EMBL/GenBank/DDBJ whole genome shotgun (WGS) entry which is preliminary data.</text>
</comment>
<reference evidence="2 3" key="1">
    <citation type="submission" date="2024-09" db="EMBL/GenBank/DDBJ databases">
        <title>Chromosome-scale assembly of Riccia sorocarpa.</title>
        <authorList>
            <person name="Paukszto L."/>
        </authorList>
    </citation>
    <scope>NUCLEOTIDE SEQUENCE [LARGE SCALE GENOMIC DNA]</scope>
    <source>
        <strain evidence="2">LP-2024</strain>
        <tissue evidence="2">Aerial parts of the thallus</tissue>
    </source>
</reference>
<evidence type="ECO:0000256" key="1">
    <source>
        <dbReference type="SAM" id="MobiDB-lite"/>
    </source>
</evidence>
<feature type="compositionally biased region" description="Polar residues" evidence="1">
    <location>
        <begin position="258"/>
        <end position="267"/>
    </location>
</feature>
<dbReference type="AlphaFoldDB" id="A0ABD3I547"/>
<dbReference type="Proteomes" id="UP001633002">
    <property type="component" value="Unassembled WGS sequence"/>
</dbReference>
<feature type="region of interest" description="Disordered" evidence="1">
    <location>
        <begin position="258"/>
        <end position="295"/>
    </location>
</feature>
<keyword evidence="3" id="KW-1185">Reference proteome</keyword>